<feature type="chain" id="PRO_5032920773" evidence="2">
    <location>
        <begin position="22"/>
        <end position="104"/>
    </location>
</feature>
<keyword evidence="1" id="KW-0812">Transmembrane</keyword>
<protein>
    <submittedName>
        <fullName evidence="3">Uncharacterized protein</fullName>
    </submittedName>
</protein>
<sequence>MLKSTIIVLFVVLCNLSPINGDTCACRCCSQTPCTPRVLPEVFEVSRCWYKGGQECLNQCKIKYPADCGRPTAFAVPFCQGSSAISLNLLLIFGSILIHRLFIQ</sequence>
<name>A0A816HMD3_ADIRI</name>
<keyword evidence="1" id="KW-0472">Membrane</keyword>
<gene>
    <name evidence="3" type="ORF">XAT740_LOCUS62806</name>
</gene>
<proteinExistence type="predicted"/>
<comment type="caution">
    <text evidence="3">The sequence shown here is derived from an EMBL/GenBank/DDBJ whole genome shotgun (WGS) entry which is preliminary data.</text>
</comment>
<dbReference type="Proteomes" id="UP000663828">
    <property type="component" value="Unassembled WGS sequence"/>
</dbReference>
<keyword evidence="2" id="KW-0732">Signal</keyword>
<reference evidence="3" key="1">
    <citation type="submission" date="2021-02" db="EMBL/GenBank/DDBJ databases">
        <authorList>
            <person name="Nowell W R."/>
        </authorList>
    </citation>
    <scope>NUCLEOTIDE SEQUENCE</scope>
</reference>
<evidence type="ECO:0000313" key="4">
    <source>
        <dbReference type="Proteomes" id="UP000663828"/>
    </source>
</evidence>
<dbReference type="EMBL" id="CAJNOR010018245">
    <property type="protein sequence ID" value="CAF1688337.1"/>
    <property type="molecule type" value="Genomic_DNA"/>
</dbReference>
<dbReference type="AlphaFoldDB" id="A0A816HMD3"/>
<accession>A0A816HMD3</accession>
<keyword evidence="4" id="KW-1185">Reference proteome</keyword>
<keyword evidence="1" id="KW-1133">Transmembrane helix</keyword>
<organism evidence="3 4">
    <name type="scientific">Adineta ricciae</name>
    <name type="common">Rotifer</name>
    <dbReference type="NCBI Taxonomy" id="249248"/>
    <lineage>
        <taxon>Eukaryota</taxon>
        <taxon>Metazoa</taxon>
        <taxon>Spiralia</taxon>
        <taxon>Gnathifera</taxon>
        <taxon>Rotifera</taxon>
        <taxon>Eurotatoria</taxon>
        <taxon>Bdelloidea</taxon>
        <taxon>Adinetida</taxon>
        <taxon>Adinetidae</taxon>
        <taxon>Adineta</taxon>
    </lineage>
</organism>
<feature type="transmembrane region" description="Helical" evidence="1">
    <location>
        <begin position="85"/>
        <end position="103"/>
    </location>
</feature>
<feature type="signal peptide" evidence="2">
    <location>
        <begin position="1"/>
        <end position="21"/>
    </location>
</feature>
<evidence type="ECO:0000256" key="1">
    <source>
        <dbReference type="SAM" id="Phobius"/>
    </source>
</evidence>
<evidence type="ECO:0000313" key="3">
    <source>
        <dbReference type="EMBL" id="CAF1688337.1"/>
    </source>
</evidence>
<evidence type="ECO:0000256" key="2">
    <source>
        <dbReference type="SAM" id="SignalP"/>
    </source>
</evidence>